<feature type="transmembrane region" description="Helical" evidence="1">
    <location>
        <begin position="435"/>
        <end position="458"/>
    </location>
</feature>
<dbReference type="InterPro" id="IPR036259">
    <property type="entry name" value="MFS_trans_sf"/>
</dbReference>
<feature type="transmembrane region" description="Helical" evidence="1">
    <location>
        <begin position="359"/>
        <end position="378"/>
    </location>
</feature>
<reference evidence="3 4" key="1">
    <citation type="submission" date="2024-02" db="EMBL/GenBank/DDBJ databases">
        <authorList>
            <person name="Chen Y."/>
            <person name="Shah S."/>
            <person name="Dougan E. K."/>
            <person name="Thang M."/>
            <person name="Chan C."/>
        </authorList>
    </citation>
    <scope>NUCLEOTIDE SEQUENCE [LARGE SCALE GENOMIC DNA]</scope>
</reference>
<accession>A0ABP0SMW1</accession>
<dbReference type="EMBL" id="CAXAMM010044222">
    <property type="protein sequence ID" value="CAK9113743.1"/>
    <property type="molecule type" value="Genomic_DNA"/>
</dbReference>
<keyword evidence="4" id="KW-1185">Reference proteome</keyword>
<evidence type="ECO:0000259" key="2">
    <source>
        <dbReference type="PROSITE" id="PS50126"/>
    </source>
</evidence>
<dbReference type="Proteomes" id="UP001642464">
    <property type="component" value="Unassembled WGS sequence"/>
</dbReference>
<proteinExistence type="predicted"/>
<dbReference type="InterPro" id="IPR012340">
    <property type="entry name" value="NA-bd_OB-fold"/>
</dbReference>
<feature type="domain" description="S1 motif" evidence="2">
    <location>
        <begin position="587"/>
        <end position="658"/>
    </location>
</feature>
<evidence type="ECO:0000313" key="3">
    <source>
        <dbReference type="EMBL" id="CAK9113743.1"/>
    </source>
</evidence>
<dbReference type="Gene3D" id="2.40.50.140">
    <property type="entry name" value="Nucleic acid-binding proteins"/>
    <property type="match status" value="2"/>
</dbReference>
<dbReference type="PROSITE" id="PS50126">
    <property type="entry name" value="S1"/>
    <property type="match status" value="2"/>
</dbReference>
<feature type="transmembrane region" description="Helical" evidence="1">
    <location>
        <begin position="217"/>
        <end position="237"/>
    </location>
</feature>
<dbReference type="PANTHER" id="PTHR23547">
    <property type="entry name" value="MAJOR FACILITATOR SUPERFAMILY DOMAIN, GENERAL SUBSTRATE TRANSPORTER"/>
    <property type="match status" value="1"/>
</dbReference>
<organism evidence="3 4">
    <name type="scientific">Durusdinium trenchii</name>
    <dbReference type="NCBI Taxonomy" id="1381693"/>
    <lineage>
        <taxon>Eukaryota</taxon>
        <taxon>Sar</taxon>
        <taxon>Alveolata</taxon>
        <taxon>Dinophyceae</taxon>
        <taxon>Suessiales</taxon>
        <taxon>Symbiodiniaceae</taxon>
        <taxon>Durusdinium</taxon>
    </lineage>
</organism>
<dbReference type="SMART" id="SM00316">
    <property type="entry name" value="S1"/>
    <property type="match status" value="2"/>
</dbReference>
<gene>
    <name evidence="3" type="ORF">SCF082_LOCUS52708</name>
</gene>
<evidence type="ECO:0000256" key="1">
    <source>
        <dbReference type="SAM" id="Phobius"/>
    </source>
</evidence>
<keyword evidence="1" id="KW-0472">Membrane</keyword>
<feature type="transmembrane region" description="Helical" evidence="1">
    <location>
        <begin position="294"/>
        <end position="313"/>
    </location>
</feature>
<feature type="transmembrane region" description="Helical" evidence="1">
    <location>
        <begin position="108"/>
        <end position="131"/>
    </location>
</feature>
<dbReference type="PANTHER" id="PTHR23547:SF1">
    <property type="entry name" value="MAJOR FACILITATOR SUPERFAMILY MFS_1"/>
    <property type="match status" value="1"/>
</dbReference>
<comment type="caution">
    <text evidence="3">The sequence shown here is derived from an EMBL/GenBank/DDBJ whole genome shotgun (WGS) entry which is preliminary data.</text>
</comment>
<name>A0ABP0SMW1_9DINO</name>
<dbReference type="SUPFAM" id="SSF50249">
    <property type="entry name" value="Nucleic acid-binding proteins"/>
    <property type="match status" value="2"/>
</dbReference>
<feature type="non-terminal residue" evidence="3">
    <location>
        <position position="672"/>
    </location>
</feature>
<dbReference type="InterPro" id="IPR047769">
    <property type="entry name" value="MFS_ArsJ"/>
</dbReference>
<feature type="transmembrane region" description="Helical" evidence="1">
    <location>
        <begin position="77"/>
        <end position="101"/>
    </location>
</feature>
<dbReference type="Pfam" id="PF00575">
    <property type="entry name" value="S1"/>
    <property type="match status" value="2"/>
</dbReference>
<dbReference type="Gene3D" id="1.20.1250.20">
    <property type="entry name" value="MFS general substrate transporter like domains"/>
    <property type="match status" value="1"/>
</dbReference>
<protein>
    <submittedName>
        <fullName evidence="3">rRNA biogenesis protein RRP5 (Ribosomal RNA-processing protein 5) (U3 small nucleolar RNA-associated protein RRP5) (U3 snoRNA-associated protein RRP5)</fullName>
    </submittedName>
</protein>
<dbReference type="SUPFAM" id="SSF103473">
    <property type="entry name" value="MFS general substrate transporter"/>
    <property type="match status" value="1"/>
</dbReference>
<sequence length="672" mass="73256">MALETTDKVVAEVEVGTSTSMADAEKQGAGEGKVVSEVADIKNLYATVFLFNGYTITDGAIRLVVLLNLNALGFTPIQIALTFSLYELAGVLTNLFGGIFATRYGFKVTVFLGLGLQLVGLVLLILVETIFGELSEDTPDDTRTKVTVYVTLCQMLSGISKDLIKISCKSTPKLTTKEGADDALFRIVALVTAMKNSFKGGGMVLGAVMLEFAGYEAAVGVLIGIVLVIFVFPIIWMEWSLGKGSRKVAKFSWAVFKNTYNVNVLSGARFFLFGGRDSFFEIGLPIFIRSILTWPEYSVGILMGGYVIVYGYLQNSTTKIYKKRKVNDGDEAVEVAAKKSCLCIPSFSGPPSEKHVPNWAFATATQMFVWATVLYALYRKYVDENFSSTYQNALGAVLIVGLFCFAVFFAVNSAVHSYLIVLYADKNKTSMTVGFYYMANAMGRLVGTMLSGVIYQFTEEDFGIVSLRPSLVAAVDPKTNRVPEDVLELERKAALKLPGAGELVKGFVEGTSKVGAFVQLSRGVKAIVPLKFLADRFVEDVGKEFPPGKLVAGRVVTVDEKAQKVVLSLKASSVIGQQVAFDKLEVGQKLQGSVQALKEYGMFVRIDNADRLSGLVHLSELADEHVSDPSTKYAVGDRVRVVVISVDKEKRRLGFSTKPSRFQDEGEDDAEE</sequence>
<keyword evidence="1" id="KW-1133">Transmembrane helix</keyword>
<dbReference type="InterPro" id="IPR003029">
    <property type="entry name" value="S1_domain"/>
</dbReference>
<feature type="domain" description="S1 motif" evidence="2">
    <location>
        <begin position="501"/>
        <end position="570"/>
    </location>
</feature>
<keyword evidence="1" id="KW-0812">Transmembrane</keyword>
<evidence type="ECO:0000313" key="4">
    <source>
        <dbReference type="Proteomes" id="UP001642464"/>
    </source>
</evidence>
<feature type="transmembrane region" description="Helical" evidence="1">
    <location>
        <begin position="390"/>
        <end position="415"/>
    </location>
</feature>